<evidence type="ECO:0000259" key="4">
    <source>
        <dbReference type="PROSITE" id="PS50110"/>
    </source>
</evidence>
<keyword evidence="7" id="KW-1185">Reference proteome</keyword>
<evidence type="ECO:0000313" key="6">
    <source>
        <dbReference type="EMBL" id="EHL11836.1"/>
    </source>
</evidence>
<comment type="function">
    <text evidence="2">May play the central regulatory role in sporulation. It may be an element of the effector pathway responsible for the activation of sporulation genes in response to nutritional stress. Spo0A may act in concert with spo0H (a sigma factor) to control the expression of some genes that are critical to the sporulation process.</text>
</comment>
<dbReference type="PROSITE" id="PS50887">
    <property type="entry name" value="GGDEF"/>
    <property type="match status" value="2"/>
</dbReference>
<evidence type="ECO:0000259" key="5">
    <source>
        <dbReference type="PROSITE" id="PS50887"/>
    </source>
</evidence>
<dbReference type="InterPro" id="IPR029787">
    <property type="entry name" value="Nucleotide_cyclase"/>
</dbReference>
<dbReference type="CDD" id="cd00156">
    <property type="entry name" value="REC"/>
    <property type="match status" value="1"/>
</dbReference>
<gene>
    <name evidence="6" type="ORF">HMPREF9625_00666</name>
</gene>
<dbReference type="SUPFAM" id="SSF52172">
    <property type="entry name" value="CheY-like"/>
    <property type="match status" value="1"/>
</dbReference>
<accession>G9WMT3</accession>
<proteinExistence type="predicted"/>
<reference evidence="6" key="2">
    <citation type="submission" date="2013-03" db="EMBL/GenBank/DDBJ databases">
        <title>The Genome Sequence of Oribacterium sp. ACB1.</title>
        <authorList>
            <consortium name="The Broad Institute Genomics Platform"/>
            <consortium name="The Broad Institute Genome Sequencing Center for Infectious Disease"/>
            <person name="Earl A."/>
            <person name="Ward D."/>
            <person name="Feldgarden M."/>
            <person name="Gevers D."/>
            <person name="Sizova M."/>
            <person name="Hazen A."/>
            <person name="Epstein S."/>
            <person name="Walker B."/>
            <person name="Young S."/>
            <person name="Zeng Q."/>
            <person name="Gargeya S."/>
            <person name="Fitzgerald M."/>
            <person name="Haas B."/>
            <person name="Abouelleil A."/>
            <person name="Allen A.W."/>
            <person name="Alvarado L."/>
            <person name="Arachchi H.M."/>
            <person name="Berlin A.M."/>
            <person name="Chapman S.B."/>
            <person name="Gainer-Dewar J."/>
            <person name="Goldberg J."/>
            <person name="Griggs A."/>
            <person name="Gujja S."/>
            <person name="Hansen M."/>
            <person name="Howarth C."/>
            <person name="Imamovic A."/>
            <person name="Ireland A."/>
            <person name="Larimer J."/>
            <person name="McCowan C."/>
            <person name="Murphy C."/>
            <person name="Pearson M."/>
            <person name="Poon T.W."/>
            <person name="Priest M."/>
            <person name="Roberts A."/>
            <person name="Saif S."/>
            <person name="Shea T."/>
            <person name="Sisk P."/>
            <person name="Sykes S."/>
            <person name="Wortman J."/>
            <person name="Nusbaum C."/>
            <person name="Birren B."/>
        </authorList>
    </citation>
    <scope>NUCLEOTIDE SEQUENCE [LARGE SCALE GENOMIC DNA]</scope>
    <source>
        <strain evidence="6">ACB1</strain>
    </source>
</reference>
<feature type="modified residue" description="4-aspartylphosphate" evidence="3">
    <location>
        <position position="51"/>
    </location>
</feature>
<dbReference type="InterPro" id="IPR000160">
    <property type="entry name" value="GGDEF_dom"/>
</dbReference>
<dbReference type="InterPro" id="IPR043128">
    <property type="entry name" value="Rev_trsase/Diguanyl_cyclase"/>
</dbReference>
<dbReference type="HOGENOM" id="CLU_000445_11_28_9"/>
<dbReference type="Pfam" id="PF00072">
    <property type="entry name" value="Response_reg"/>
    <property type="match status" value="1"/>
</dbReference>
<dbReference type="PANTHER" id="PTHR45138">
    <property type="entry name" value="REGULATORY COMPONENTS OF SENSORY TRANSDUCTION SYSTEM"/>
    <property type="match status" value="1"/>
</dbReference>
<dbReference type="CDD" id="cd01949">
    <property type="entry name" value="GGDEF"/>
    <property type="match status" value="1"/>
</dbReference>
<dbReference type="EMBL" id="AFZC02000003">
    <property type="protein sequence ID" value="EHL11836.1"/>
    <property type="molecule type" value="Genomic_DNA"/>
</dbReference>
<sequence length="441" mass="50650">MQSVVIVDDEEIPRLIAEKALKEKYGVRCYEDARTALSELSETRPDILLVDLHMPDMDGYAILNAVRQLEDPSLSSIPVVIMTSDDDSDNEVKGFDLGAYDYIRKPLLPDVLIRRVDRIMKREEMLKHLEKKSEIDLLTGLLNRSACVQQINENLQMRRDSGLLLMLDLDNFKMVNDCFGHEMGDRVIARVADILKKLVRSDDVLGRIGGDEFVIFYRGLWSREALRERCEDICHKVKWGMEELLGISPGKEFGISIGIALAPQHGKEFLGLYQRADDAMYKVKSEGKGGHAVYEEYCEMEEEESSIISIAELQDRIEKQDFFSGAYEVDYEDFCSIYRFLKRVGERVHSPVQIVLFTIKEAENADRRGVEGRMRSFGGLLSKTIRRGDVMVRCGNKQFMVLLIGANEDNRHIAIDRIMNRRSEEERKNYPIQYEVNTLIS</sequence>
<comment type="caution">
    <text evidence="6">The sequence shown here is derived from an EMBL/GenBank/DDBJ whole genome shotgun (WGS) entry which is preliminary data.</text>
</comment>
<evidence type="ECO:0000313" key="7">
    <source>
        <dbReference type="Proteomes" id="UP000018461"/>
    </source>
</evidence>
<dbReference type="Pfam" id="PF00990">
    <property type="entry name" value="GGDEF"/>
    <property type="match status" value="1"/>
</dbReference>
<name>G9WMT3_9FIRM</name>
<feature type="domain" description="Response regulatory" evidence="4">
    <location>
        <begin position="3"/>
        <end position="120"/>
    </location>
</feature>
<dbReference type="Gene3D" id="3.30.70.270">
    <property type="match status" value="1"/>
</dbReference>
<evidence type="ECO:0000256" key="2">
    <source>
        <dbReference type="ARBA" id="ARBA00024867"/>
    </source>
</evidence>
<dbReference type="SMART" id="SM00448">
    <property type="entry name" value="REC"/>
    <property type="match status" value="1"/>
</dbReference>
<dbReference type="InterPro" id="IPR001789">
    <property type="entry name" value="Sig_transdc_resp-reg_receiver"/>
</dbReference>
<evidence type="ECO:0000256" key="3">
    <source>
        <dbReference type="PROSITE-ProRule" id="PRU00169"/>
    </source>
</evidence>
<dbReference type="NCBIfam" id="TIGR00254">
    <property type="entry name" value="GGDEF"/>
    <property type="match status" value="1"/>
</dbReference>
<reference evidence="6" key="1">
    <citation type="submission" date="2011-08" db="EMBL/GenBank/DDBJ databases">
        <authorList>
            <consortium name="The Broad Institute Genome Sequencing Platform"/>
            <person name="Earl A."/>
            <person name="Ward D."/>
            <person name="Feldgarden M."/>
            <person name="Gevers D."/>
            <person name="Sizova M."/>
            <person name="Hazen A."/>
            <person name="Epstein S."/>
            <person name="Young S.K."/>
            <person name="Zeng Q."/>
            <person name="Gargeya S."/>
            <person name="Fitzgerald M."/>
            <person name="Haas B."/>
            <person name="Abouelleil A."/>
            <person name="Alvarado L."/>
            <person name="Arachchi H.M."/>
            <person name="Berlin A."/>
            <person name="Brown A."/>
            <person name="Chapman S.B."/>
            <person name="Chen Z."/>
            <person name="Dunbar C."/>
            <person name="Freedman E."/>
            <person name="Gearin G."/>
            <person name="Gellesch M."/>
            <person name="Goldberg J."/>
            <person name="Griggs A."/>
            <person name="Gujja S."/>
            <person name="Heiman D."/>
            <person name="Howarth C."/>
            <person name="Larson L."/>
            <person name="Lui A."/>
            <person name="MacDonald P.J.P."/>
            <person name="Montmayeur A."/>
            <person name="Murphy C."/>
            <person name="Neiman D."/>
            <person name="Pearson M."/>
            <person name="Priest M."/>
            <person name="Roberts A."/>
            <person name="Saif S."/>
            <person name="Shea T."/>
            <person name="Shenoy N."/>
            <person name="Sisk P."/>
            <person name="Stolte C."/>
            <person name="Sykes S."/>
            <person name="Wortman J."/>
            <person name="Nusbaum C."/>
            <person name="Birren B."/>
        </authorList>
    </citation>
    <scope>NUCLEOTIDE SEQUENCE</scope>
    <source>
        <strain evidence="6">ACB1</strain>
    </source>
</reference>
<dbReference type="GO" id="GO:0052621">
    <property type="term" value="F:diguanylate cyclase activity"/>
    <property type="evidence" value="ECO:0007669"/>
    <property type="project" value="TreeGrafter"/>
</dbReference>
<dbReference type="InterPro" id="IPR011006">
    <property type="entry name" value="CheY-like_superfamily"/>
</dbReference>
<dbReference type="Proteomes" id="UP000018461">
    <property type="component" value="Unassembled WGS sequence"/>
</dbReference>
<feature type="domain" description="GGDEF" evidence="5">
    <location>
        <begin position="160"/>
        <end position="296"/>
    </location>
</feature>
<dbReference type="SUPFAM" id="SSF55073">
    <property type="entry name" value="Nucleotide cyclase"/>
    <property type="match status" value="1"/>
</dbReference>
<dbReference type="PATRIC" id="fig|796943.3.peg.1063"/>
<dbReference type="GO" id="GO:1902201">
    <property type="term" value="P:negative regulation of bacterial-type flagellum-dependent cell motility"/>
    <property type="evidence" value="ECO:0007669"/>
    <property type="project" value="TreeGrafter"/>
</dbReference>
<dbReference type="PANTHER" id="PTHR45138:SF9">
    <property type="entry name" value="DIGUANYLATE CYCLASE DGCM-RELATED"/>
    <property type="match status" value="1"/>
</dbReference>
<keyword evidence="3" id="KW-0597">Phosphoprotein</keyword>
<protein>
    <recommendedName>
        <fullName evidence="1">Stage 0 sporulation protein A homolog</fullName>
    </recommendedName>
</protein>
<dbReference type="AlphaFoldDB" id="G9WMT3"/>
<feature type="domain" description="GGDEF" evidence="5">
    <location>
        <begin position="350"/>
        <end position="441"/>
    </location>
</feature>
<evidence type="ECO:0000256" key="1">
    <source>
        <dbReference type="ARBA" id="ARBA00018672"/>
    </source>
</evidence>
<dbReference type="Gene3D" id="3.40.50.2300">
    <property type="match status" value="1"/>
</dbReference>
<dbReference type="GO" id="GO:0000160">
    <property type="term" value="P:phosphorelay signal transduction system"/>
    <property type="evidence" value="ECO:0007669"/>
    <property type="project" value="InterPro"/>
</dbReference>
<dbReference type="STRING" id="796943.HMPREF9625_00666"/>
<dbReference type="RefSeq" id="WP_009534527.1">
    <property type="nucleotide sequence ID" value="NZ_KE148312.1"/>
</dbReference>
<dbReference type="GO" id="GO:0005886">
    <property type="term" value="C:plasma membrane"/>
    <property type="evidence" value="ECO:0007669"/>
    <property type="project" value="TreeGrafter"/>
</dbReference>
<dbReference type="GO" id="GO:0043709">
    <property type="term" value="P:cell adhesion involved in single-species biofilm formation"/>
    <property type="evidence" value="ECO:0007669"/>
    <property type="project" value="TreeGrafter"/>
</dbReference>
<dbReference type="SMART" id="SM00267">
    <property type="entry name" value="GGDEF"/>
    <property type="match status" value="1"/>
</dbReference>
<dbReference type="PROSITE" id="PS50110">
    <property type="entry name" value="RESPONSE_REGULATORY"/>
    <property type="match status" value="1"/>
</dbReference>
<dbReference type="InterPro" id="IPR050469">
    <property type="entry name" value="Diguanylate_Cyclase"/>
</dbReference>
<organism evidence="6 7">
    <name type="scientific">Oribacterium parvum ACB1</name>
    <dbReference type="NCBI Taxonomy" id="796943"/>
    <lineage>
        <taxon>Bacteria</taxon>
        <taxon>Bacillati</taxon>
        <taxon>Bacillota</taxon>
        <taxon>Clostridia</taxon>
        <taxon>Lachnospirales</taxon>
        <taxon>Lachnospiraceae</taxon>
        <taxon>Oribacterium</taxon>
    </lineage>
</organism>